<comment type="caution">
    <text evidence="1">The sequence shown here is derived from an EMBL/GenBank/DDBJ whole genome shotgun (WGS) entry which is preliminary data.</text>
</comment>
<dbReference type="EMBL" id="SLWV01000011">
    <property type="protein sequence ID" value="TCO74835.1"/>
    <property type="molecule type" value="Genomic_DNA"/>
</dbReference>
<evidence type="ECO:0000313" key="2">
    <source>
        <dbReference type="Proteomes" id="UP000294919"/>
    </source>
</evidence>
<gene>
    <name evidence="1" type="ORF">EV214_11199</name>
</gene>
<keyword evidence="2" id="KW-1185">Reference proteome</keyword>
<name>A0A4R2L6K5_9FIRM</name>
<evidence type="ECO:0000313" key="1">
    <source>
        <dbReference type="EMBL" id="TCO74835.1"/>
    </source>
</evidence>
<organism evidence="1 2">
    <name type="scientific">Marinisporobacter balticus</name>
    <dbReference type="NCBI Taxonomy" id="2018667"/>
    <lineage>
        <taxon>Bacteria</taxon>
        <taxon>Bacillati</taxon>
        <taxon>Bacillota</taxon>
        <taxon>Clostridia</taxon>
        <taxon>Peptostreptococcales</taxon>
        <taxon>Thermotaleaceae</taxon>
        <taxon>Marinisporobacter</taxon>
    </lineage>
</organism>
<dbReference type="OrthoDB" id="1739831at2"/>
<dbReference type="RefSeq" id="WP_132245176.1">
    <property type="nucleotide sequence ID" value="NZ_SLWV01000011.1"/>
</dbReference>
<proteinExistence type="predicted"/>
<dbReference type="Proteomes" id="UP000294919">
    <property type="component" value="Unassembled WGS sequence"/>
</dbReference>
<evidence type="ECO:0008006" key="3">
    <source>
        <dbReference type="Google" id="ProtNLM"/>
    </source>
</evidence>
<protein>
    <recommendedName>
        <fullName evidence="3">Flagellar operon protein (TIGR03826 family)</fullName>
    </recommendedName>
</protein>
<accession>A0A4R2L6K5</accession>
<dbReference type="AlphaFoldDB" id="A0A4R2L6K5"/>
<reference evidence="1 2" key="1">
    <citation type="submission" date="2019-03" db="EMBL/GenBank/DDBJ databases">
        <title>Genomic Encyclopedia of Type Strains, Phase IV (KMG-IV): sequencing the most valuable type-strain genomes for metagenomic binning, comparative biology and taxonomic classification.</title>
        <authorList>
            <person name="Goeker M."/>
        </authorList>
    </citation>
    <scope>NUCLEOTIDE SEQUENCE [LARGE SCALE GENOMIC DNA]</scope>
    <source>
        <strain evidence="1 2">DSM 102940</strain>
    </source>
</reference>
<sequence>MVKNKGLLARTCKKCKKIIDEKSLYDYCPECFKKIEEVFEKIESYLKEYPGATAFEIEQETGVPYHIINNFVRDGRLIEMPNEYLNFECKRCGCLLLSAHHKYCPTCREELEKEMELAKIQLKQSMNHENAKMHIRHGENKRKK</sequence>